<proteinExistence type="predicted"/>
<organism evidence="2 3">
    <name type="scientific">Ilex paraguariensis</name>
    <name type="common">yerba mate</name>
    <dbReference type="NCBI Taxonomy" id="185542"/>
    <lineage>
        <taxon>Eukaryota</taxon>
        <taxon>Viridiplantae</taxon>
        <taxon>Streptophyta</taxon>
        <taxon>Embryophyta</taxon>
        <taxon>Tracheophyta</taxon>
        <taxon>Spermatophyta</taxon>
        <taxon>Magnoliopsida</taxon>
        <taxon>eudicotyledons</taxon>
        <taxon>Gunneridae</taxon>
        <taxon>Pentapetalae</taxon>
        <taxon>asterids</taxon>
        <taxon>campanulids</taxon>
        <taxon>Aquifoliales</taxon>
        <taxon>Aquifoliaceae</taxon>
        <taxon>Ilex</taxon>
    </lineage>
</organism>
<accession>A0ABC8SIC4</accession>
<evidence type="ECO:0000313" key="2">
    <source>
        <dbReference type="EMBL" id="CAK9156952.1"/>
    </source>
</evidence>
<gene>
    <name evidence="2" type="ORF">ILEXP_LOCUS25518</name>
</gene>
<evidence type="ECO:0000256" key="1">
    <source>
        <dbReference type="SAM" id="MobiDB-lite"/>
    </source>
</evidence>
<dbReference type="EMBL" id="CAUOFW020002947">
    <property type="protein sequence ID" value="CAK9156952.1"/>
    <property type="molecule type" value="Genomic_DNA"/>
</dbReference>
<sequence length="85" mass="9841">MNLRTLFTKKKVHRSIELEAPHLQLFCYVWLCGFRRVGFTAQRTDEIAVKRAASVEGLKLERGTKRTERHVEQRDQAEANAELSA</sequence>
<evidence type="ECO:0000313" key="3">
    <source>
        <dbReference type="Proteomes" id="UP001642360"/>
    </source>
</evidence>
<dbReference type="Proteomes" id="UP001642360">
    <property type="component" value="Unassembled WGS sequence"/>
</dbReference>
<feature type="compositionally biased region" description="Basic and acidic residues" evidence="1">
    <location>
        <begin position="61"/>
        <end position="77"/>
    </location>
</feature>
<reference evidence="2 3" key="1">
    <citation type="submission" date="2024-02" db="EMBL/GenBank/DDBJ databases">
        <authorList>
            <person name="Vignale AGUSTIN F."/>
            <person name="Sosa J E."/>
            <person name="Modenutti C."/>
        </authorList>
    </citation>
    <scope>NUCLEOTIDE SEQUENCE [LARGE SCALE GENOMIC DNA]</scope>
</reference>
<feature type="region of interest" description="Disordered" evidence="1">
    <location>
        <begin position="61"/>
        <end position="85"/>
    </location>
</feature>
<protein>
    <submittedName>
        <fullName evidence="2">Uncharacterized protein</fullName>
    </submittedName>
</protein>
<comment type="caution">
    <text evidence="2">The sequence shown here is derived from an EMBL/GenBank/DDBJ whole genome shotgun (WGS) entry which is preliminary data.</text>
</comment>
<dbReference type="AlphaFoldDB" id="A0ABC8SIC4"/>
<keyword evidence="3" id="KW-1185">Reference proteome</keyword>
<name>A0ABC8SIC4_9AQUA</name>